<protein>
    <submittedName>
        <fullName evidence="1">Uncharacterized protein</fullName>
    </submittedName>
</protein>
<dbReference type="Proteomes" id="UP000078492">
    <property type="component" value="Unassembled WGS sequence"/>
</dbReference>
<name>A0A195DK79_9HYME</name>
<reference evidence="1 2" key="1">
    <citation type="submission" date="2015-09" db="EMBL/GenBank/DDBJ databases">
        <title>Trachymyrmex cornetzi WGS genome.</title>
        <authorList>
            <person name="Nygaard S."/>
            <person name="Hu H."/>
            <person name="Boomsma J."/>
            <person name="Zhang G."/>
        </authorList>
    </citation>
    <scope>NUCLEOTIDE SEQUENCE [LARGE SCALE GENOMIC DNA]</scope>
    <source>
        <strain evidence="1">Tcor2-1</strain>
        <tissue evidence="1">Whole body</tissue>
    </source>
</reference>
<proteinExistence type="predicted"/>
<dbReference type="EMBL" id="KQ980800">
    <property type="protein sequence ID" value="KYN12889.1"/>
    <property type="molecule type" value="Genomic_DNA"/>
</dbReference>
<keyword evidence="2" id="KW-1185">Reference proteome</keyword>
<evidence type="ECO:0000313" key="1">
    <source>
        <dbReference type="EMBL" id="KYN12889.1"/>
    </source>
</evidence>
<dbReference type="AlphaFoldDB" id="A0A195DK79"/>
<organism evidence="1 2">
    <name type="scientific">Trachymyrmex cornetzi</name>
    <dbReference type="NCBI Taxonomy" id="471704"/>
    <lineage>
        <taxon>Eukaryota</taxon>
        <taxon>Metazoa</taxon>
        <taxon>Ecdysozoa</taxon>
        <taxon>Arthropoda</taxon>
        <taxon>Hexapoda</taxon>
        <taxon>Insecta</taxon>
        <taxon>Pterygota</taxon>
        <taxon>Neoptera</taxon>
        <taxon>Endopterygota</taxon>
        <taxon>Hymenoptera</taxon>
        <taxon>Apocrita</taxon>
        <taxon>Aculeata</taxon>
        <taxon>Formicoidea</taxon>
        <taxon>Formicidae</taxon>
        <taxon>Myrmicinae</taxon>
        <taxon>Trachymyrmex</taxon>
    </lineage>
</organism>
<evidence type="ECO:0000313" key="2">
    <source>
        <dbReference type="Proteomes" id="UP000078492"/>
    </source>
</evidence>
<gene>
    <name evidence="1" type="ORF">ALC57_14954</name>
</gene>
<sequence>MRYNTYPALHIRGINVFTTGGGSDGGVGNSRSLRYEILSRIIEFLQAFSRLAMFLLAGLISEDDSPRVRSSDRPIAQKTRASPARLSNNLVITRVTNGVIQVYELNACLCVDTRALLRRPVGALDQRRGTVIQRTGGQDRRRKSLILNGARTDIARENWK</sequence>
<accession>A0A195DK79</accession>